<dbReference type="Proteomes" id="UP001056873">
    <property type="component" value="Chromosome"/>
</dbReference>
<proteinExistence type="predicted"/>
<name>A0ABY5CPV4_9GAMM</name>
<feature type="transmembrane region" description="Helical" evidence="1">
    <location>
        <begin position="62"/>
        <end position="83"/>
    </location>
</feature>
<keyword evidence="1" id="KW-0812">Transmembrane</keyword>
<feature type="transmembrane region" description="Helical" evidence="1">
    <location>
        <begin position="21"/>
        <end position="42"/>
    </location>
</feature>
<feature type="transmembrane region" description="Helical" evidence="1">
    <location>
        <begin position="95"/>
        <end position="114"/>
    </location>
</feature>
<evidence type="ECO:0000313" key="3">
    <source>
        <dbReference type="Proteomes" id="UP001056873"/>
    </source>
</evidence>
<keyword evidence="1" id="KW-0472">Membrane</keyword>
<reference evidence="2" key="1">
    <citation type="journal article" date="2022" name="BMC Genomics">
        <title>Genome sequence of the entomopathogenic Serratia entomophila isolate 626 and characterisation of the species specific itaconate degradation pathway.</title>
        <authorList>
            <person name="Vaughan A.L."/>
            <person name="Altermann E."/>
            <person name="Glare T.R."/>
            <person name="Hurst M.R.H."/>
        </authorList>
    </citation>
    <scope>NUCLEOTIDE SEQUENCE</scope>
    <source>
        <strain evidence="2">626</strain>
    </source>
</reference>
<dbReference type="GeneID" id="75023703"/>
<evidence type="ECO:0000256" key="1">
    <source>
        <dbReference type="SAM" id="Phobius"/>
    </source>
</evidence>
<protein>
    <recommendedName>
        <fullName evidence="4">DUF805 domain-containing protein</fullName>
    </recommendedName>
</protein>
<dbReference type="EMBL" id="CP074347">
    <property type="protein sequence ID" value="USU99706.1"/>
    <property type="molecule type" value="Genomic_DNA"/>
</dbReference>
<dbReference type="RefSeq" id="WP_234585597.1">
    <property type="nucleotide sequence ID" value="NZ_CAMIPG010000004.1"/>
</dbReference>
<organism evidence="2 3">
    <name type="scientific">Serratia entomophila</name>
    <dbReference type="NCBI Taxonomy" id="42906"/>
    <lineage>
        <taxon>Bacteria</taxon>
        <taxon>Pseudomonadati</taxon>
        <taxon>Pseudomonadota</taxon>
        <taxon>Gammaproteobacteria</taxon>
        <taxon>Enterobacterales</taxon>
        <taxon>Yersiniaceae</taxon>
        <taxon>Serratia</taxon>
    </lineage>
</organism>
<evidence type="ECO:0008006" key="4">
    <source>
        <dbReference type="Google" id="ProtNLM"/>
    </source>
</evidence>
<gene>
    <name evidence="2" type="ORF">KFQ06_16835</name>
</gene>
<keyword evidence="3" id="KW-1185">Reference proteome</keyword>
<feature type="transmembrane region" description="Helical" evidence="1">
    <location>
        <begin position="120"/>
        <end position="142"/>
    </location>
</feature>
<accession>A0ABY5CPV4</accession>
<evidence type="ECO:0000313" key="2">
    <source>
        <dbReference type="EMBL" id="USU99706.1"/>
    </source>
</evidence>
<sequence>MDSLGQIAKDLFTRRIARKRYLFSLIFFAAGITLLPLLSPYLDKNHFRTHAQGDTQEFFSVLLYLLCIMLWSLVWLSLIAWFVARTAFRLNDVALPGWLLALAMYFCGVVNNYHPGPVQRWLPIVSLIGVLCALLLPPNLFARKVNGSAD</sequence>
<keyword evidence="1" id="KW-1133">Transmembrane helix</keyword>